<gene>
    <name evidence="10" type="ORF">AAFF_G00096340</name>
</gene>
<evidence type="ECO:0000256" key="3">
    <source>
        <dbReference type="ARBA" id="ARBA00022846"/>
    </source>
</evidence>
<comment type="function">
    <text evidence="7">Microtubule inner protein (MIP) part of the dynein-decorated doublet microtubules (DMTs) in cilia axoneme, which is required for motile cilia beating.</text>
</comment>
<evidence type="ECO:0000313" key="10">
    <source>
        <dbReference type="EMBL" id="KAJ8391205.1"/>
    </source>
</evidence>
<reference evidence="10" key="1">
    <citation type="journal article" date="2023" name="Science">
        <title>Genome structures resolve the early diversification of teleost fishes.</title>
        <authorList>
            <person name="Parey E."/>
            <person name="Louis A."/>
            <person name="Montfort J."/>
            <person name="Bouchez O."/>
            <person name="Roques C."/>
            <person name="Iampietro C."/>
            <person name="Lluch J."/>
            <person name="Castinel A."/>
            <person name="Donnadieu C."/>
            <person name="Desvignes T."/>
            <person name="Floi Bucao C."/>
            <person name="Jouanno E."/>
            <person name="Wen M."/>
            <person name="Mejri S."/>
            <person name="Dirks R."/>
            <person name="Jansen H."/>
            <person name="Henkel C."/>
            <person name="Chen W.J."/>
            <person name="Zahm M."/>
            <person name="Cabau C."/>
            <person name="Klopp C."/>
            <person name="Thompson A.W."/>
            <person name="Robinson-Rechavi M."/>
            <person name="Braasch I."/>
            <person name="Lecointre G."/>
            <person name="Bobe J."/>
            <person name="Postlethwait J.H."/>
            <person name="Berthelot C."/>
            <person name="Roest Crollius H."/>
            <person name="Guiguen Y."/>
        </authorList>
    </citation>
    <scope>NUCLEOTIDE SEQUENCE</scope>
    <source>
        <strain evidence="10">NC1722</strain>
    </source>
</reference>
<dbReference type="GO" id="GO:0005879">
    <property type="term" value="C:axonemal microtubule"/>
    <property type="evidence" value="ECO:0007669"/>
    <property type="project" value="TreeGrafter"/>
</dbReference>
<evidence type="ECO:0000256" key="7">
    <source>
        <dbReference type="ARBA" id="ARBA00035003"/>
    </source>
</evidence>
<evidence type="ECO:0000256" key="4">
    <source>
        <dbReference type="ARBA" id="ARBA00023069"/>
    </source>
</evidence>
<feature type="region of interest" description="Disordered" evidence="9">
    <location>
        <begin position="216"/>
        <end position="235"/>
    </location>
</feature>
<evidence type="ECO:0000256" key="8">
    <source>
        <dbReference type="ARBA" id="ARBA00046435"/>
    </source>
</evidence>
<keyword evidence="6" id="KW-0966">Cell projection</keyword>
<dbReference type="PANTHER" id="PTHR31180">
    <property type="entry name" value="CILIA- AND FLAGELLA-ASSOCIATED PROTEIN 107-RELATED"/>
    <property type="match status" value="1"/>
</dbReference>
<evidence type="ECO:0000313" key="11">
    <source>
        <dbReference type="Proteomes" id="UP001221898"/>
    </source>
</evidence>
<dbReference type="Proteomes" id="UP001221898">
    <property type="component" value="Unassembled WGS sequence"/>
</dbReference>
<dbReference type="AlphaFoldDB" id="A0AAD7RVV7"/>
<comment type="subcellular location">
    <subcellularLocation>
        <location evidence="1">Cytoplasm</location>
        <location evidence="1">Cytoskeleton</location>
        <location evidence="1">Flagellum axoneme</location>
    </subcellularLocation>
</comment>
<dbReference type="InterPro" id="IPR054709">
    <property type="entry name" value="CFAP107"/>
</dbReference>
<comment type="caution">
    <text evidence="10">The sequence shown here is derived from an EMBL/GenBank/DDBJ whole genome shotgun (WGS) entry which is preliminary data.</text>
</comment>
<dbReference type="PANTHER" id="PTHR31180:SF2">
    <property type="entry name" value="CILIA- AND FLAGELLA-ASSOCIATED PROTEIN 107"/>
    <property type="match status" value="1"/>
</dbReference>
<evidence type="ECO:0000256" key="5">
    <source>
        <dbReference type="ARBA" id="ARBA00023212"/>
    </source>
</evidence>
<evidence type="ECO:0000256" key="6">
    <source>
        <dbReference type="ARBA" id="ARBA00023273"/>
    </source>
</evidence>
<sequence length="235" mass="27160">MEMDDKWTKPGWRIEQKYSNKVLIGNWAEDKLQFTRDCCVPTSTHRLDYRPQRDHRPDVFVRREALRRAEGLPTKLLLDHHGTPHSHYLVSLYDETYGRKSTSTPPTLRSWHPDKLAWVPERSDHPVEVPPTNFGLAESRLARSGRPAAHHMLSEYRSTFSGHPASAFSLSHHTRTPRTLSSHLHPNNRTNKDLGLKHRPLLQVPDHPACLLPHVATPQRHRSTPRDSPWTAQHL</sequence>
<keyword evidence="5" id="KW-0206">Cytoskeleton</keyword>
<dbReference type="InterPro" id="IPR037662">
    <property type="entry name" value="CFAP68/107"/>
</dbReference>
<keyword evidence="2" id="KW-0963">Cytoplasm</keyword>
<dbReference type="EMBL" id="JAINUG010000161">
    <property type="protein sequence ID" value="KAJ8391205.1"/>
    <property type="molecule type" value="Genomic_DNA"/>
</dbReference>
<keyword evidence="4" id="KW-0969">Cilium</keyword>
<evidence type="ECO:0000256" key="2">
    <source>
        <dbReference type="ARBA" id="ARBA00022490"/>
    </source>
</evidence>
<proteinExistence type="predicted"/>
<name>A0AAD7RVV7_9TELE</name>
<evidence type="ECO:0000256" key="1">
    <source>
        <dbReference type="ARBA" id="ARBA00004611"/>
    </source>
</evidence>
<feature type="compositionally biased region" description="Polar residues" evidence="9">
    <location>
        <begin position="177"/>
        <end position="189"/>
    </location>
</feature>
<evidence type="ECO:0000256" key="9">
    <source>
        <dbReference type="SAM" id="MobiDB-lite"/>
    </source>
</evidence>
<protein>
    <submittedName>
        <fullName evidence="10">Uncharacterized protein</fullName>
    </submittedName>
</protein>
<dbReference type="GO" id="GO:0030317">
    <property type="term" value="P:flagellated sperm motility"/>
    <property type="evidence" value="ECO:0007669"/>
    <property type="project" value="InterPro"/>
</dbReference>
<organism evidence="10 11">
    <name type="scientific">Aldrovandia affinis</name>
    <dbReference type="NCBI Taxonomy" id="143900"/>
    <lineage>
        <taxon>Eukaryota</taxon>
        <taxon>Metazoa</taxon>
        <taxon>Chordata</taxon>
        <taxon>Craniata</taxon>
        <taxon>Vertebrata</taxon>
        <taxon>Euteleostomi</taxon>
        <taxon>Actinopterygii</taxon>
        <taxon>Neopterygii</taxon>
        <taxon>Teleostei</taxon>
        <taxon>Notacanthiformes</taxon>
        <taxon>Halosauridae</taxon>
        <taxon>Aldrovandia</taxon>
    </lineage>
</organism>
<accession>A0AAD7RVV7</accession>
<feature type="region of interest" description="Disordered" evidence="9">
    <location>
        <begin position="167"/>
        <end position="193"/>
    </location>
</feature>
<keyword evidence="3" id="KW-0282">Flagellum</keyword>
<keyword evidence="11" id="KW-1185">Reference proteome</keyword>
<dbReference type="Pfam" id="PF22595">
    <property type="entry name" value="CFAP107"/>
    <property type="match status" value="1"/>
</dbReference>
<comment type="subunit">
    <text evidence="8">Microtubule inner protein component of sperm flagellar doublet microtubules.</text>
</comment>